<feature type="domain" description="ERAP1-like C-terminal" evidence="17">
    <location>
        <begin position="528"/>
        <end position="842"/>
    </location>
</feature>
<dbReference type="FunFam" id="1.10.390.10:FF:000001">
    <property type="entry name" value="Aminopeptidase"/>
    <property type="match status" value="1"/>
</dbReference>
<dbReference type="Gene3D" id="1.25.50.20">
    <property type="match status" value="1"/>
</dbReference>
<dbReference type="PANTHER" id="PTHR11533:SF174">
    <property type="entry name" value="PUROMYCIN-SENSITIVE AMINOPEPTIDASE-RELATED"/>
    <property type="match status" value="1"/>
</dbReference>
<dbReference type="InterPro" id="IPR001930">
    <property type="entry name" value="Peptidase_M1"/>
</dbReference>
<evidence type="ECO:0000256" key="14">
    <source>
        <dbReference type="PIRSR" id="PIRSR634016-4"/>
    </source>
</evidence>
<dbReference type="InterPro" id="IPR034016">
    <property type="entry name" value="M1_APN-typ"/>
</dbReference>
<dbReference type="FunFam" id="2.60.40.1910:FF:000002">
    <property type="entry name" value="Aminopeptidase"/>
    <property type="match status" value="1"/>
</dbReference>
<dbReference type="GO" id="GO:0043171">
    <property type="term" value="P:peptide catabolic process"/>
    <property type="evidence" value="ECO:0007669"/>
    <property type="project" value="TreeGrafter"/>
</dbReference>
<dbReference type="InterPro" id="IPR042097">
    <property type="entry name" value="Aminopeptidase_N-like_N_sf"/>
</dbReference>
<keyword evidence="9 13" id="KW-0862">Zinc</keyword>
<dbReference type="InterPro" id="IPR045357">
    <property type="entry name" value="Aminopeptidase_N-like_N"/>
</dbReference>
<dbReference type="Gene3D" id="1.10.390.10">
    <property type="entry name" value="Neutral Protease Domain 2"/>
    <property type="match status" value="1"/>
</dbReference>
<feature type="binding site" evidence="13">
    <location>
        <position position="305"/>
    </location>
    <ligand>
        <name>Zn(2+)</name>
        <dbReference type="ChEBI" id="CHEBI:29105"/>
        <note>catalytic</note>
    </ligand>
</feature>
<dbReference type="GO" id="GO:0008270">
    <property type="term" value="F:zinc ion binding"/>
    <property type="evidence" value="ECO:0007669"/>
    <property type="project" value="UniProtKB-UniRule"/>
</dbReference>
<evidence type="ECO:0000256" key="3">
    <source>
        <dbReference type="ARBA" id="ARBA00010136"/>
    </source>
</evidence>
<feature type="active site" description="Proton acceptor" evidence="12">
    <location>
        <position position="306"/>
    </location>
</feature>
<dbReference type="GO" id="GO:0042277">
    <property type="term" value="F:peptide binding"/>
    <property type="evidence" value="ECO:0007669"/>
    <property type="project" value="TreeGrafter"/>
</dbReference>
<protein>
    <recommendedName>
        <fullName evidence="15">Aminopeptidase</fullName>
        <ecNumber evidence="15">3.4.11.-</ecNumber>
    </recommendedName>
</protein>
<evidence type="ECO:0000256" key="7">
    <source>
        <dbReference type="ARBA" id="ARBA00022723"/>
    </source>
</evidence>
<dbReference type="EMBL" id="IACT01002834">
    <property type="protein sequence ID" value="LAC22092.1"/>
    <property type="molecule type" value="mRNA"/>
</dbReference>
<evidence type="ECO:0000256" key="12">
    <source>
        <dbReference type="PIRSR" id="PIRSR634016-1"/>
    </source>
</evidence>
<accession>A0A6A7FVH9</accession>
<evidence type="ECO:0000259" key="18">
    <source>
        <dbReference type="Pfam" id="PF17900"/>
    </source>
</evidence>
<dbReference type="SUPFAM" id="SSF55486">
    <property type="entry name" value="Metalloproteases ('zincins'), catalytic domain"/>
    <property type="match status" value="1"/>
</dbReference>
<evidence type="ECO:0000256" key="6">
    <source>
        <dbReference type="ARBA" id="ARBA00022670"/>
    </source>
</evidence>
<dbReference type="GO" id="GO:0005886">
    <property type="term" value="C:plasma membrane"/>
    <property type="evidence" value="ECO:0007669"/>
    <property type="project" value="UniProtKB-SubCell"/>
</dbReference>
<evidence type="ECO:0000256" key="9">
    <source>
        <dbReference type="ARBA" id="ARBA00022833"/>
    </source>
</evidence>
<dbReference type="SUPFAM" id="SSF63737">
    <property type="entry name" value="Leukotriene A4 hydrolase N-terminal domain"/>
    <property type="match status" value="1"/>
</dbReference>
<dbReference type="CDD" id="cd09601">
    <property type="entry name" value="M1_APN-Q_like"/>
    <property type="match status" value="1"/>
</dbReference>
<keyword evidence="8 15" id="KW-0378">Hydrolase</keyword>
<dbReference type="InterPro" id="IPR050344">
    <property type="entry name" value="Peptidase_M1_aminopeptidases"/>
</dbReference>
<dbReference type="InterPro" id="IPR027268">
    <property type="entry name" value="Peptidase_M4/M1_CTD_sf"/>
</dbReference>
<dbReference type="AlphaFoldDB" id="A0A6A7FVH9"/>
<dbReference type="Pfam" id="PF11838">
    <property type="entry name" value="ERAP1_C"/>
    <property type="match status" value="1"/>
</dbReference>
<evidence type="ECO:0000256" key="2">
    <source>
        <dbReference type="ARBA" id="ARBA00004609"/>
    </source>
</evidence>
<dbReference type="FunFam" id="2.60.40.1730:FF:000002">
    <property type="entry name" value="Aminopeptidase"/>
    <property type="match status" value="1"/>
</dbReference>
<keyword evidence="7 13" id="KW-0479">Metal-binding</keyword>
<proteinExistence type="evidence at transcript level"/>
<dbReference type="Pfam" id="PF01433">
    <property type="entry name" value="Peptidase_M1"/>
    <property type="match status" value="1"/>
</dbReference>
<evidence type="ECO:0000256" key="13">
    <source>
        <dbReference type="PIRSR" id="PIRSR634016-3"/>
    </source>
</evidence>
<evidence type="ECO:0000256" key="11">
    <source>
        <dbReference type="ARBA" id="ARBA00052895"/>
    </source>
</evidence>
<dbReference type="EC" id="3.4.11.-" evidence="15"/>
<evidence type="ECO:0000256" key="5">
    <source>
        <dbReference type="ARBA" id="ARBA00022490"/>
    </source>
</evidence>
<evidence type="ECO:0000259" key="17">
    <source>
        <dbReference type="Pfam" id="PF11838"/>
    </source>
</evidence>
<keyword evidence="5" id="KW-0963">Cytoplasm</keyword>
<comment type="catalytic activity">
    <reaction evidence="11">
        <text>Release of an N-terminal amino acid, preferentially alanine, from a wide range of peptides, amides and arylamides.</text>
        <dbReference type="EC" id="3.4.11.14"/>
    </reaction>
</comment>
<dbReference type="PRINTS" id="PR00756">
    <property type="entry name" value="ALADIPTASE"/>
</dbReference>
<dbReference type="Gene3D" id="2.60.40.1910">
    <property type="match status" value="1"/>
</dbReference>
<dbReference type="GO" id="GO:0005615">
    <property type="term" value="C:extracellular space"/>
    <property type="evidence" value="ECO:0007669"/>
    <property type="project" value="TreeGrafter"/>
</dbReference>
<dbReference type="Gene3D" id="2.60.40.1730">
    <property type="entry name" value="tricorn interacting facor f3 domain"/>
    <property type="match status" value="1"/>
</dbReference>
<dbReference type="InterPro" id="IPR014782">
    <property type="entry name" value="Peptidase_M1_dom"/>
</dbReference>
<feature type="domain" description="Peptidase M1 membrane alanine aminopeptidase" evidence="16">
    <location>
        <begin position="233"/>
        <end position="450"/>
    </location>
</feature>
<dbReference type="GO" id="GO:0070006">
    <property type="term" value="F:metalloaminopeptidase activity"/>
    <property type="evidence" value="ECO:0007669"/>
    <property type="project" value="TreeGrafter"/>
</dbReference>
<feature type="binding site" evidence="13">
    <location>
        <position position="309"/>
    </location>
    <ligand>
        <name>Zn(2+)</name>
        <dbReference type="ChEBI" id="CHEBI:29105"/>
        <note>catalytic</note>
    </ligand>
</feature>
<name>A0A6A7FVH9_9CRUS</name>
<keyword evidence="6 15" id="KW-0645">Protease</keyword>
<organism evidence="19">
    <name type="scientific">Hirondellea gigas</name>
    <dbReference type="NCBI Taxonomy" id="1518452"/>
    <lineage>
        <taxon>Eukaryota</taxon>
        <taxon>Metazoa</taxon>
        <taxon>Ecdysozoa</taxon>
        <taxon>Arthropoda</taxon>
        <taxon>Crustacea</taxon>
        <taxon>Multicrustacea</taxon>
        <taxon>Malacostraca</taxon>
        <taxon>Eumalacostraca</taxon>
        <taxon>Peracarida</taxon>
        <taxon>Amphipoda</taxon>
        <taxon>Amphilochidea</taxon>
        <taxon>Lysianassida</taxon>
        <taxon>Lysianassidira</taxon>
        <taxon>Lysianassoidea</taxon>
        <taxon>Lysianassidae</taxon>
        <taxon>Hirondellea</taxon>
    </lineage>
</organism>
<feature type="binding site" evidence="13">
    <location>
        <position position="328"/>
    </location>
    <ligand>
        <name>Zn(2+)</name>
        <dbReference type="ChEBI" id="CHEBI:29105"/>
        <note>catalytic</note>
    </ligand>
</feature>
<comment type="subcellular location">
    <subcellularLocation>
        <location evidence="2">Cell membrane</location>
        <topology evidence="2">Lipid-anchor</topology>
        <topology evidence="2">GPI-anchor</topology>
    </subcellularLocation>
    <subcellularLocation>
        <location evidence="1">Cytoplasm</location>
    </subcellularLocation>
</comment>
<evidence type="ECO:0000313" key="19">
    <source>
        <dbReference type="EMBL" id="LAC22092.1"/>
    </source>
</evidence>
<feature type="domain" description="Aminopeptidase N-like N-terminal" evidence="18">
    <location>
        <begin position="14"/>
        <end position="198"/>
    </location>
</feature>
<evidence type="ECO:0000256" key="8">
    <source>
        <dbReference type="ARBA" id="ARBA00022801"/>
    </source>
</evidence>
<comment type="cofactor">
    <cofactor evidence="13 15">
        <name>Zn(2+)</name>
        <dbReference type="ChEBI" id="CHEBI:29105"/>
    </cofactor>
    <text evidence="13 15">Binds 1 zinc ion per subunit.</text>
</comment>
<keyword evidence="4 15" id="KW-0031">Aminopeptidase</keyword>
<comment type="similarity">
    <text evidence="3 15">Belongs to the peptidase M1 family.</text>
</comment>
<dbReference type="Pfam" id="PF17900">
    <property type="entry name" value="Peptidase_M1_N"/>
    <property type="match status" value="1"/>
</dbReference>
<reference evidence="19" key="1">
    <citation type="submission" date="2017-11" db="EMBL/GenBank/DDBJ databases">
        <title>The sensing device of the deep-sea amphipod.</title>
        <authorList>
            <person name="Kobayashi H."/>
            <person name="Nagahama T."/>
            <person name="Arai W."/>
            <person name="Sasagawa Y."/>
            <person name="Umeda M."/>
            <person name="Hayashi T."/>
            <person name="Nikaido I."/>
            <person name="Watanabe H."/>
            <person name="Oguri K."/>
            <person name="Kitazato H."/>
            <person name="Fujioka K."/>
            <person name="Kido Y."/>
            <person name="Takami H."/>
        </authorList>
    </citation>
    <scope>NUCLEOTIDE SEQUENCE</scope>
    <source>
        <tissue evidence="19">Whole body</tissue>
    </source>
</reference>
<sequence>MSTASHLLPTTVLPSHYEIKLSIDLEKLCFSGDEAIQLQVKTPVQEITLHSIDLAVSKVSVCQGEKCIIATEVQHNTSSQSIIVKLAEELSVGAAVLYLSFAADLNTKMRGLYKSKYTGCDGGEHWMAVTQFEAASARRCFPCWDEPLHKATFSLTLTVPADRTTLSNMPEEKSEADSSDSSRRVVKFKKTPIMSTYLVAVVVGEYEHVEKTLKSGVLVRVFTPKGRSTEGEFALDVACRSLDYYEDYFQIAYPLSKMDLITVPDFSAGAMENWGLVTYRETFLLVDTVNSSAQHMQRVVQAVTHELAHQWFGNLVTMQWWTHLWLNEGYATFIENLCANHLFPEYQIWTQFLSHFFIPALELDCLDNTHPVEVEVYSSNDVDQIFDEISYSKGASVIRMLHRYLGEDTFRRGMTLYLQRHQYSNTCTEDLWRALAETSQKPVEKVMSAWTRLSGFPMVSVEAVQKDDSTVLSLSQSRFFLNGKKDSSNTLWAVPIDIVCSMNDKSYSVLLEDFSTTIVLPKLPENGWIKVNSGACGYYRTKYSEDLLRRLIPLVKSRSLSTIDRINILDDLLAMVKAGHSSTVQLLELVQGYKAEEDYSVFICLRNCLVTLVSLFNHENELKGSLSGIICELFADIHSKLGWQPNLGESYMDRLLRPLVIIMLGENGYSPVVEKCKKDFAAHCLGTEIIPADLRACVYKTCMITGDYATLNDLIHVYKNAVAQEERDRASRCMAATENLDLLTKVFDFTMSEIRAQDIPFVLNFAALNSAAGSRFLWEYFKANHAKFVEMYEDSDLMIRLVKFVSCNFATEADADEVDSFFSKLSAEPVPRGVQQNIETIRLNAAWLARDADAVKDYLNKLQ</sequence>
<dbReference type="InterPro" id="IPR024571">
    <property type="entry name" value="ERAP1-like_C_dom"/>
</dbReference>
<dbReference type="PANTHER" id="PTHR11533">
    <property type="entry name" value="PROTEASE M1 ZINC METALLOPROTEASE"/>
    <property type="match status" value="1"/>
</dbReference>
<evidence type="ECO:0000256" key="4">
    <source>
        <dbReference type="ARBA" id="ARBA00022438"/>
    </source>
</evidence>
<evidence type="ECO:0000256" key="1">
    <source>
        <dbReference type="ARBA" id="ARBA00004496"/>
    </source>
</evidence>
<evidence type="ECO:0000256" key="15">
    <source>
        <dbReference type="RuleBase" id="RU364040"/>
    </source>
</evidence>
<feature type="site" description="Transition state stabilizer" evidence="14">
    <location>
        <position position="391"/>
    </location>
</feature>
<keyword evidence="10 15" id="KW-0482">Metalloprotease</keyword>
<evidence type="ECO:0000259" key="16">
    <source>
        <dbReference type="Pfam" id="PF01433"/>
    </source>
</evidence>
<dbReference type="GO" id="GO:0006508">
    <property type="term" value="P:proteolysis"/>
    <property type="evidence" value="ECO:0007669"/>
    <property type="project" value="UniProtKB-KW"/>
</dbReference>
<dbReference type="GO" id="GO:0016285">
    <property type="term" value="F:alanyl aminopeptidase activity"/>
    <property type="evidence" value="ECO:0007669"/>
    <property type="project" value="UniProtKB-EC"/>
</dbReference>
<evidence type="ECO:0000256" key="10">
    <source>
        <dbReference type="ARBA" id="ARBA00023049"/>
    </source>
</evidence>
<dbReference type="GO" id="GO:0005737">
    <property type="term" value="C:cytoplasm"/>
    <property type="evidence" value="ECO:0007669"/>
    <property type="project" value="UniProtKB-SubCell"/>
</dbReference>